<sequence>MVGELPKAIGFTRRDVIGRGADLHVLAEQHRYRLVYSVVLDTGPLVAALVIAQHVYEHNASAVVVPGFEHADSVRHVITELAALITPMCVYPRGYRWPLNDLGSLR</sequence>
<protein>
    <submittedName>
        <fullName evidence="1">Uncharacterized protein</fullName>
    </submittedName>
</protein>
<name>A0ABV3F317_9NOCA</name>
<evidence type="ECO:0000313" key="1">
    <source>
        <dbReference type="EMBL" id="MEV0361920.1"/>
    </source>
</evidence>
<comment type="caution">
    <text evidence="1">The sequence shown here is derived from an EMBL/GenBank/DDBJ whole genome shotgun (WGS) entry which is preliminary data.</text>
</comment>
<organism evidence="1 2">
    <name type="scientific">Nocardia fusca</name>
    <dbReference type="NCBI Taxonomy" id="941183"/>
    <lineage>
        <taxon>Bacteria</taxon>
        <taxon>Bacillati</taxon>
        <taxon>Actinomycetota</taxon>
        <taxon>Actinomycetes</taxon>
        <taxon>Mycobacteriales</taxon>
        <taxon>Nocardiaceae</taxon>
        <taxon>Nocardia</taxon>
    </lineage>
</organism>
<gene>
    <name evidence="1" type="ORF">AB0H72_04380</name>
</gene>
<accession>A0ABV3F317</accession>
<dbReference type="EMBL" id="JBFAIH010000002">
    <property type="protein sequence ID" value="MEV0361920.1"/>
    <property type="molecule type" value="Genomic_DNA"/>
</dbReference>
<dbReference type="RefSeq" id="WP_357973560.1">
    <property type="nucleotide sequence ID" value="NZ_JBFAIH010000002.1"/>
</dbReference>
<keyword evidence="2" id="KW-1185">Reference proteome</keyword>
<proteinExistence type="predicted"/>
<reference evidence="1 2" key="1">
    <citation type="submission" date="2024-06" db="EMBL/GenBank/DDBJ databases">
        <title>The Natural Products Discovery Center: Release of the First 8490 Sequenced Strains for Exploring Actinobacteria Biosynthetic Diversity.</title>
        <authorList>
            <person name="Kalkreuter E."/>
            <person name="Kautsar S.A."/>
            <person name="Yang D."/>
            <person name="Bader C.D."/>
            <person name="Teijaro C.N."/>
            <person name="Fluegel L."/>
            <person name="Davis C.M."/>
            <person name="Simpson J.R."/>
            <person name="Lauterbach L."/>
            <person name="Steele A.D."/>
            <person name="Gui C."/>
            <person name="Meng S."/>
            <person name="Li G."/>
            <person name="Viehrig K."/>
            <person name="Ye F."/>
            <person name="Su P."/>
            <person name="Kiefer A.F."/>
            <person name="Nichols A."/>
            <person name="Cepeda A.J."/>
            <person name="Yan W."/>
            <person name="Fan B."/>
            <person name="Jiang Y."/>
            <person name="Adhikari A."/>
            <person name="Zheng C.-J."/>
            <person name="Schuster L."/>
            <person name="Cowan T.M."/>
            <person name="Smanski M.J."/>
            <person name="Chevrette M.G."/>
            <person name="De Carvalho L.P.S."/>
            <person name="Shen B."/>
        </authorList>
    </citation>
    <scope>NUCLEOTIDE SEQUENCE [LARGE SCALE GENOMIC DNA]</scope>
    <source>
        <strain evidence="1 2">NPDC050671</strain>
    </source>
</reference>
<dbReference type="Proteomes" id="UP001551658">
    <property type="component" value="Unassembled WGS sequence"/>
</dbReference>
<evidence type="ECO:0000313" key="2">
    <source>
        <dbReference type="Proteomes" id="UP001551658"/>
    </source>
</evidence>